<dbReference type="GO" id="GO:0016020">
    <property type="term" value="C:membrane"/>
    <property type="evidence" value="ECO:0007669"/>
    <property type="project" value="UniProtKB-SubCell"/>
</dbReference>
<sequence>MEELDRWKINYNKLQEKNDELEEKHHLKKVGQALADSQTDMEKKQQTDEKLKDELIQENTEDLDPWKRKCKKLENENDDLGYKIDELEYDLEKTKQKLTDSQTEAQKAQNELDAQKKEYAQQTEKLKDDLIQEKLRSKVVAALLDSENTNEAFKAFQKMLYSDFMAFANEESSIADEAQVLLDLQAIEQELQLISAYPEFHTKCTVAVGGGFSAGKSQFISSLFEDKRFSLPSNIEPTTALPTFVLDGKQGQLIGVNREGAKVNLSEIDPQISEKLTHQFMDSFGFPLKSIMPYMFLPTPLAYKHLCFIDTPGYNPASGGQSSTKDDEKTALQYLQDADAIIWLVNGAINGTLPNSDLQFLSTIKYEKPDVPLYIVLNRADQRDKEDIKLILHEIKRVLDNAEIAYYGITAYSSSMREEYSFTNTKPVKSKLSRKARKLAKPANSETPATLHAFLKALNHAQPKLDKLIAKIYAIDEHYQRAIWREICIKQRYIDAIEDATFKLNADNYAEGRSRVYDCLEDISSQFSKENKKLKAHLTTLQKISTKFVDVITQIFNSGNGYNVKLITSLKRSVISARDIDTSDIEITEVWDTEKQLAKEFIDEARKISEKNAIPQAQMFKDIEQILMLEWVGQHLEDLQGEDKSWNLVIDLLKAYQEIINEDSSLTFNLFRSNLIEILPSE</sequence>
<evidence type="ECO:0000256" key="4">
    <source>
        <dbReference type="ARBA" id="ARBA00023134"/>
    </source>
</evidence>
<dbReference type="PANTHER" id="PTHR10465:SF0">
    <property type="entry name" value="SARCALUMENIN"/>
    <property type="match status" value="1"/>
</dbReference>
<evidence type="ECO:0000256" key="2">
    <source>
        <dbReference type="ARBA" id="ARBA00022741"/>
    </source>
</evidence>
<comment type="subcellular location">
    <subcellularLocation>
        <location evidence="1">Membrane</location>
    </subcellularLocation>
</comment>
<dbReference type="KEGG" id="adp:NCTC12871_01576"/>
<keyword evidence="2" id="KW-0547">Nucleotide-binding</keyword>
<dbReference type="Proteomes" id="UP000279799">
    <property type="component" value="Chromosome"/>
</dbReference>
<accession>A0A448TVU8</accession>
<dbReference type="GO" id="GO:0003924">
    <property type="term" value="F:GTPase activity"/>
    <property type="evidence" value="ECO:0007669"/>
    <property type="project" value="InterPro"/>
</dbReference>
<gene>
    <name evidence="8" type="ORF">NCTC12871_01576</name>
</gene>
<dbReference type="InterPro" id="IPR027094">
    <property type="entry name" value="Mitofusin_fam"/>
</dbReference>
<dbReference type="AlphaFoldDB" id="A0A448TVU8"/>
<reference evidence="8 9" key="1">
    <citation type="submission" date="2018-12" db="EMBL/GenBank/DDBJ databases">
        <authorList>
            <consortium name="Pathogen Informatics"/>
        </authorList>
    </citation>
    <scope>NUCLEOTIDE SEQUENCE [LARGE SCALE GENOMIC DNA]</scope>
    <source>
        <strain evidence="8 9">NCTC12871</strain>
    </source>
</reference>
<evidence type="ECO:0000313" key="9">
    <source>
        <dbReference type="Proteomes" id="UP000279799"/>
    </source>
</evidence>
<dbReference type="RefSeq" id="WP_126600499.1">
    <property type="nucleotide sequence ID" value="NZ_LR134510.1"/>
</dbReference>
<dbReference type="OrthoDB" id="9816479at2"/>
<evidence type="ECO:0000313" key="8">
    <source>
        <dbReference type="EMBL" id="VEJ10068.1"/>
    </source>
</evidence>
<dbReference type="Gene3D" id="3.40.50.300">
    <property type="entry name" value="P-loop containing nucleotide triphosphate hydrolases"/>
    <property type="match status" value="1"/>
</dbReference>
<dbReference type="EMBL" id="LR134510">
    <property type="protein sequence ID" value="VEJ10068.1"/>
    <property type="molecule type" value="Genomic_DNA"/>
</dbReference>
<keyword evidence="5" id="KW-0472">Membrane</keyword>
<feature type="region of interest" description="Disordered" evidence="6">
    <location>
        <begin position="31"/>
        <end position="50"/>
    </location>
</feature>
<dbReference type="SUPFAM" id="SSF52540">
    <property type="entry name" value="P-loop containing nucleoside triphosphate hydrolases"/>
    <property type="match status" value="1"/>
</dbReference>
<evidence type="ECO:0000259" key="7">
    <source>
        <dbReference type="Pfam" id="PF00350"/>
    </source>
</evidence>
<protein>
    <submittedName>
        <fullName evidence="8">Dynamin family</fullName>
    </submittedName>
</protein>
<organism evidence="8 9">
    <name type="scientific">Actinobacillus delphinicola</name>
    <dbReference type="NCBI Taxonomy" id="51161"/>
    <lineage>
        <taxon>Bacteria</taxon>
        <taxon>Pseudomonadati</taxon>
        <taxon>Pseudomonadota</taxon>
        <taxon>Gammaproteobacteria</taxon>
        <taxon>Pasteurellales</taxon>
        <taxon>Pasteurellaceae</taxon>
        <taxon>Actinobacillus</taxon>
    </lineage>
</organism>
<evidence type="ECO:0000256" key="1">
    <source>
        <dbReference type="ARBA" id="ARBA00004370"/>
    </source>
</evidence>
<keyword evidence="3" id="KW-0378">Hydrolase</keyword>
<proteinExistence type="predicted"/>
<evidence type="ECO:0000256" key="3">
    <source>
        <dbReference type="ARBA" id="ARBA00022801"/>
    </source>
</evidence>
<name>A0A448TVU8_9PAST</name>
<dbReference type="GO" id="GO:0005525">
    <property type="term" value="F:GTP binding"/>
    <property type="evidence" value="ECO:0007669"/>
    <property type="project" value="UniProtKB-KW"/>
</dbReference>
<dbReference type="Pfam" id="PF00350">
    <property type="entry name" value="Dynamin_N"/>
    <property type="match status" value="1"/>
</dbReference>
<dbReference type="PANTHER" id="PTHR10465">
    <property type="entry name" value="TRANSMEMBRANE GTPASE FZO1"/>
    <property type="match status" value="1"/>
</dbReference>
<evidence type="ECO:0000256" key="6">
    <source>
        <dbReference type="SAM" id="MobiDB-lite"/>
    </source>
</evidence>
<dbReference type="InterPro" id="IPR045063">
    <property type="entry name" value="Dynamin_N"/>
</dbReference>
<feature type="domain" description="Dynamin N-terminal" evidence="7">
    <location>
        <begin position="206"/>
        <end position="371"/>
    </location>
</feature>
<dbReference type="InterPro" id="IPR027417">
    <property type="entry name" value="P-loop_NTPase"/>
</dbReference>
<keyword evidence="4" id="KW-0342">GTP-binding</keyword>
<evidence type="ECO:0000256" key="5">
    <source>
        <dbReference type="ARBA" id="ARBA00023136"/>
    </source>
</evidence>
<feature type="compositionally biased region" description="Basic and acidic residues" evidence="6">
    <location>
        <begin position="40"/>
        <end position="50"/>
    </location>
</feature>
<keyword evidence="9" id="KW-1185">Reference proteome</keyword>